<evidence type="ECO:0000313" key="11">
    <source>
        <dbReference type="EMBL" id="HIH70372.1"/>
    </source>
</evidence>
<proteinExistence type="inferred from homology"/>
<comment type="catalytic activity">
    <reaction evidence="8">
        <text>cob(II)yrinate + 2 L-glutamine + 2 ATP + 2 H2O = cob(II)yrinate a,c diamide + 2 L-glutamate + 2 ADP + 2 phosphate + 2 H(+)</text>
        <dbReference type="Rhea" id="RHEA:26289"/>
        <dbReference type="ChEBI" id="CHEBI:15377"/>
        <dbReference type="ChEBI" id="CHEBI:15378"/>
        <dbReference type="ChEBI" id="CHEBI:29985"/>
        <dbReference type="ChEBI" id="CHEBI:30616"/>
        <dbReference type="ChEBI" id="CHEBI:43474"/>
        <dbReference type="ChEBI" id="CHEBI:58359"/>
        <dbReference type="ChEBI" id="CHEBI:58537"/>
        <dbReference type="ChEBI" id="CHEBI:58894"/>
        <dbReference type="ChEBI" id="CHEBI:456216"/>
        <dbReference type="EC" id="6.3.5.11"/>
    </reaction>
</comment>
<name>A0A832RVS7_9EURY</name>
<dbReference type="GO" id="GO:0005524">
    <property type="term" value="F:ATP binding"/>
    <property type="evidence" value="ECO:0007669"/>
    <property type="project" value="UniProtKB-UniRule"/>
</dbReference>
<dbReference type="InterPro" id="IPR011698">
    <property type="entry name" value="GATase_3"/>
</dbReference>
<dbReference type="Pfam" id="PF01656">
    <property type="entry name" value="CbiA"/>
    <property type="match status" value="1"/>
</dbReference>
<dbReference type="PANTHER" id="PTHR43873:SF1">
    <property type="entry name" value="COBYRINATE A,C-DIAMIDE SYNTHASE"/>
    <property type="match status" value="1"/>
</dbReference>
<evidence type="ECO:0000256" key="7">
    <source>
        <dbReference type="ARBA" id="ARBA00022962"/>
    </source>
</evidence>
<evidence type="ECO:0000256" key="2">
    <source>
        <dbReference type="ARBA" id="ARBA00022573"/>
    </source>
</evidence>
<dbReference type="PROSITE" id="PS51274">
    <property type="entry name" value="GATASE_COBBQ"/>
    <property type="match status" value="1"/>
</dbReference>
<dbReference type="HAMAP" id="MF_00027">
    <property type="entry name" value="CobB_CbiA"/>
    <property type="match status" value="1"/>
</dbReference>
<accession>A0A832RVS7</accession>
<protein>
    <recommendedName>
        <fullName evidence="8">Cobyrinate a,c-diamide synthase</fullName>
        <ecNumber evidence="8">6.3.5.11</ecNumber>
    </recommendedName>
    <alternativeName>
        <fullName evidence="8">Cobyrinic acid a,c-diamide synthetase</fullName>
    </alternativeName>
    <alternativeName>
        <fullName evidence="8">Ni-sirohydrochlorin a,c-diamide synthase</fullName>
        <ecNumber evidence="8">6.3.5.12</ecNumber>
    </alternativeName>
    <alternativeName>
        <fullName evidence="8">Ni-sirohydrochlorin a,c-diamide synthetase</fullName>
    </alternativeName>
</protein>
<comment type="function">
    <text evidence="8">Catalyzes the ATP-dependent amidation of the two carboxylate groups at positions a and c of cobyrinate, using either L-glutamine or ammonia as the nitrogen source. Involved in the biosynthesis of the unique nickel-containing tetrapyrrole coenzyme F430, the prosthetic group of methyl-coenzyme M reductase (MCR), which plays a key role in methanogenesis and anaerobic methane oxidation. Catalyzes the ATP-dependent amidation of the two carboxylate groups at positions a and c of Ni-sirohydrochlorin, using L-glutamine or ammonia as the nitrogen source.</text>
</comment>
<dbReference type="Pfam" id="PF07685">
    <property type="entry name" value="GATase_3"/>
    <property type="match status" value="1"/>
</dbReference>
<dbReference type="Proteomes" id="UP000600363">
    <property type="component" value="Unassembled WGS sequence"/>
</dbReference>
<evidence type="ECO:0000256" key="4">
    <source>
        <dbReference type="ARBA" id="ARBA00022741"/>
    </source>
</evidence>
<dbReference type="GO" id="GO:0042242">
    <property type="term" value="F:cobyrinic acid a,c-diamide synthase activity"/>
    <property type="evidence" value="ECO:0007669"/>
    <property type="project" value="UniProtKB-UniRule"/>
</dbReference>
<dbReference type="SUPFAM" id="SSF52540">
    <property type="entry name" value="P-loop containing nucleoside triphosphate hydrolases"/>
    <property type="match status" value="1"/>
</dbReference>
<evidence type="ECO:0000256" key="1">
    <source>
        <dbReference type="ARBA" id="ARBA00001946"/>
    </source>
</evidence>
<keyword evidence="4 8" id="KW-0547">Nucleotide-binding</keyword>
<dbReference type="CDD" id="cd03130">
    <property type="entry name" value="GATase1_CobB"/>
    <property type="match status" value="1"/>
</dbReference>
<feature type="domain" description="CobB/CobQ-like glutamine amidotransferase" evidence="10">
    <location>
        <begin position="239"/>
        <end position="422"/>
    </location>
</feature>
<comment type="pathway">
    <text evidence="8">Cofactor biosynthesis; adenosylcobalamin biosynthesis; cob(II)yrinate a,c-diamide from sirohydrochlorin (anaerobic route): step 10/10.</text>
</comment>
<keyword evidence="5 8" id="KW-0067">ATP-binding</keyword>
<dbReference type="Gene3D" id="3.40.50.300">
    <property type="entry name" value="P-loop containing nucleotide triphosphate hydrolases"/>
    <property type="match status" value="2"/>
</dbReference>
<comment type="similarity">
    <text evidence="8">Belongs to the CobB/CbiA family.</text>
</comment>
<evidence type="ECO:0000313" key="12">
    <source>
        <dbReference type="Proteomes" id="UP000600363"/>
    </source>
</evidence>
<keyword evidence="7 8" id="KW-0315">Glutamine amidotransferase</keyword>
<dbReference type="EC" id="6.3.5.11" evidence="8"/>
<organism evidence="11 12">
    <name type="scientific">Methermicoccus shengliensis</name>
    <dbReference type="NCBI Taxonomy" id="660064"/>
    <lineage>
        <taxon>Archaea</taxon>
        <taxon>Methanobacteriati</taxon>
        <taxon>Methanobacteriota</taxon>
        <taxon>Stenosarchaea group</taxon>
        <taxon>Methanomicrobia</taxon>
        <taxon>Methanosarcinales</taxon>
        <taxon>Methermicoccaceae</taxon>
        <taxon>Methermicoccus</taxon>
    </lineage>
</organism>
<gene>
    <name evidence="8" type="primary">cbiA</name>
    <name evidence="8" type="synonym">cfbB</name>
    <name evidence="11" type="ORF">HA299_07195</name>
</gene>
<comment type="caution">
    <text evidence="11">The sequence shown here is derived from an EMBL/GenBank/DDBJ whole genome shotgun (WGS) entry which is preliminary data.</text>
</comment>
<dbReference type="InterPro" id="IPR027417">
    <property type="entry name" value="P-loop_NTPase"/>
</dbReference>
<keyword evidence="6 8" id="KW-0460">Magnesium</keyword>
<dbReference type="GO" id="GO:0015948">
    <property type="term" value="P:methanogenesis"/>
    <property type="evidence" value="ECO:0007669"/>
    <property type="project" value="UniProtKB-KW"/>
</dbReference>
<feature type="site" description="Increases nucleophilicity of active site Cys" evidence="8">
    <location>
        <position position="418"/>
    </location>
</feature>
<keyword evidence="8" id="KW-0484">Methanogenesis</keyword>
<comment type="domain">
    <text evidence="8">Comprises of two domains. The C-terminal domain contains the binding site for glutamine and catalyzes the hydrolysis of this substrate to glutamate and ammonia. The N-terminal domain is anticipated to bind ATP, and cobyrinate or Ni-sirohydrochlorin, and catalyzes the ultimate synthesis of the diamide product. The ammonia produced via the glutaminase domain is probably translocated to the adjacent domain via a molecular tunnel, where it reacts with an activated intermediate.</text>
</comment>
<dbReference type="EC" id="6.3.5.12" evidence="8"/>
<dbReference type="EMBL" id="DUIH01000023">
    <property type="protein sequence ID" value="HIH70372.1"/>
    <property type="molecule type" value="Genomic_DNA"/>
</dbReference>
<feature type="domain" description="CobQ/CobB/MinD/ParA nucleotide binding" evidence="9">
    <location>
        <begin position="4"/>
        <end position="186"/>
    </location>
</feature>
<dbReference type="Gene3D" id="3.40.50.880">
    <property type="match status" value="1"/>
</dbReference>
<evidence type="ECO:0000256" key="8">
    <source>
        <dbReference type="HAMAP-Rule" id="MF_00027"/>
    </source>
</evidence>
<dbReference type="NCBIfam" id="NF002204">
    <property type="entry name" value="PRK01077.1"/>
    <property type="match status" value="1"/>
</dbReference>
<feature type="active site" description="Nucleophile" evidence="8">
    <location>
        <position position="318"/>
    </location>
</feature>
<dbReference type="InterPro" id="IPR004484">
    <property type="entry name" value="CbiA/CobB_synth"/>
</dbReference>
<keyword evidence="2 8" id="KW-0169">Cobalamin biosynthesis</keyword>
<dbReference type="GO" id="GO:0009236">
    <property type="term" value="P:cobalamin biosynthetic process"/>
    <property type="evidence" value="ECO:0007669"/>
    <property type="project" value="UniProtKB-UniRule"/>
</dbReference>
<sequence length="437" mass="48239">MRGIVVAGTHSGCGKTTLSMGLMAALSRRYRVQPYKVGPDFIDPSHHTAICKRPSVNLDTFMMGVDGVREAYARYSADADISVVEGVMGMFDGMDTTEIASTAHVAKVLNLPVVLVVNVRSMSRSAAALVKGYVEYDPRVDVAGVILNGVASENHERLVREPIEALGIRVLGAVPRVRELSMPSRHLGLHMAHEGSLDVEQLRSLIEEYVDLDCLLELAHSAEVPLPDEDDEQHEHIRLGVAYDAAFCFYYHDLLEHLRRSGASLTFFSPLRGEVPEVDGLYIGGGYPELHAHALEHSPTTSWIRTVAEDGMPIYGECGGLMYLCERLAEGEDTHAMCGVLPATTTMTKRLMALAYVEAEVIRHNAIMQRPIKGHEFHYSITQCRGDARLAYRLRGGVGIRDGMDGLVEHCTLASYTHVATFDPTHFMESCRRYART</sequence>
<evidence type="ECO:0000259" key="10">
    <source>
        <dbReference type="Pfam" id="PF07685"/>
    </source>
</evidence>
<dbReference type="InterPro" id="IPR002586">
    <property type="entry name" value="CobQ/CobB/MinD/ParA_Nub-bd_dom"/>
</dbReference>
<dbReference type="AlphaFoldDB" id="A0A832RVS7"/>
<reference evidence="11" key="1">
    <citation type="journal article" date="2020" name="bioRxiv">
        <title>A rank-normalized archaeal taxonomy based on genome phylogeny resolves widespread incomplete and uneven classifications.</title>
        <authorList>
            <person name="Rinke C."/>
            <person name="Chuvochina M."/>
            <person name="Mussig A.J."/>
            <person name="Chaumeil P.-A."/>
            <person name="Waite D.W."/>
            <person name="Whitman W.B."/>
            <person name="Parks D.H."/>
            <person name="Hugenholtz P."/>
        </authorList>
    </citation>
    <scope>NUCLEOTIDE SEQUENCE</scope>
    <source>
        <strain evidence="11">UBA12518</strain>
    </source>
</reference>
<dbReference type="PANTHER" id="PTHR43873">
    <property type="entry name" value="COBYRINATE A,C-DIAMIDE SYNTHASE"/>
    <property type="match status" value="1"/>
</dbReference>
<dbReference type="CDD" id="cd05388">
    <property type="entry name" value="CobB_N"/>
    <property type="match status" value="1"/>
</dbReference>
<evidence type="ECO:0000259" key="9">
    <source>
        <dbReference type="Pfam" id="PF01656"/>
    </source>
</evidence>
<evidence type="ECO:0000256" key="6">
    <source>
        <dbReference type="ARBA" id="ARBA00022842"/>
    </source>
</evidence>
<evidence type="ECO:0000256" key="5">
    <source>
        <dbReference type="ARBA" id="ARBA00022840"/>
    </source>
</evidence>
<dbReference type="SUPFAM" id="SSF52317">
    <property type="entry name" value="Class I glutamine amidotransferase-like"/>
    <property type="match status" value="1"/>
</dbReference>
<comment type="cofactor">
    <cofactor evidence="1 8">
        <name>Mg(2+)</name>
        <dbReference type="ChEBI" id="CHEBI:18420"/>
    </cofactor>
</comment>
<evidence type="ECO:0000256" key="3">
    <source>
        <dbReference type="ARBA" id="ARBA00022598"/>
    </source>
</evidence>
<comment type="miscellaneous">
    <text evidence="8">The a and c carboxylates of cobyrinate and Ni-sirohydrochlorin are activated for nucleophilic attack via formation of a phosphorylated intermediate by ATP. CbiA catalyzes first the amidation of the c-carboxylate, and then that of the a-carboxylate.</text>
</comment>
<dbReference type="NCBIfam" id="TIGR00379">
    <property type="entry name" value="cobB"/>
    <property type="match status" value="1"/>
</dbReference>
<keyword evidence="3 8" id="KW-0436">Ligase</keyword>
<dbReference type="InterPro" id="IPR029062">
    <property type="entry name" value="Class_I_gatase-like"/>
</dbReference>
<comment type="catalytic activity">
    <reaction evidence="8">
        <text>Ni-sirohydrochlorin + 2 L-glutamine + 2 ATP + 2 H2O = Ni-sirohydrochlorin a,c-diamide + 2 L-glutamate + 2 ADP + 2 phosphate + 2 H(+)</text>
        <dbReference type="Rhea" id="RHEA:52896"/>
        <dbReference type="ChEBI" id="CHEBI:15377"/>
        <dbReference type="ChEBI" id="CHEBI:15378"/>
        <dbReference type="ChEBI" id="CHEBI:29985"/>
        <dbReference type="ChEBI" id="CHEBI:30616"/>
        <dbReference type="ChEBI" id="CHEBI:43474"/>
        <dbReference type="ChEBI" id="CHEBI:58359"/>
        <dbReference type="ChEBI" id="CHEBI:136841"/>
        <dbReference type="ChEBI" id="CHEBI:136887"/>
        <dbReference type="ChEBI" id="CHEBI:456216"/>
        <dbReference type="EC" id="6.3.5.12"/>
    </reaction>
</comment>
<dbReference type="UniPathway" id="UPA00148">
    <property type="reaction ID" value="UER00231"/>
</dbReference>